<sequence>MLRDCVQCGGSAKQPLAESTYLSANLINSQLAISCRQRRSRTNTLWQFNSLFIECPVDRIKV</sequence>
<dbReference type="PROSITE" id="PS51257">
    <property type="entry name" value="PROKAR_LIPOPROTEIN"/>
    <property type="match status" value="1"/>
</dbReference>
<evidence type="ECO:0000313" key="2">
    <source>
        <dbReference type="Proteomes" id="UP000076871"/>
    </source>
</evidence>
<proteinExistence type="predicted"/>
<dbReference type="AlphaFoldDB" id="A0A165GLB0"/>
<keyword evidence="2" id="KW-1185">Reference proteome</keyword>
<accession>A0A165GLB0</accession>
<gene>
    <name evidence="1" type="ORF">LAESUDRAFT_721887</name>
</gene>
<name>A0A165GLB0_9APHY</name>
<dbReference type="Proteomes" id="UP000076871">
    <property type="component" value="Unassembled WGS sequence"/>
</dbReference>
<dbReference type="EMBL" id="KV427609">
    <property type="protein sequence ID" value="KZT10507.1"/>
    <property type="molecule type" value="Genomic_DNA"/>
</dbReference>
<dbReference type="GeneID" id="63825124"/>
<reference evidence="1 2" key="1">
    <citation type="journal article" date="2016" name="Mol. Biol. Evol.">
        <title>Comparative Genomics of Early-Diverging Mushroom-Forming Fungi Provides Insights into the Origins of Lignocellulose Decay Capabilities.</title>
        <authorList>
            <person name="Nagy L.G."/>
            <person name="Riley R."/>
            <person name="Tritt A."/>
            <person name="Adam C."/>
            <person name="Daum C."/>
            <person name="Floudas D."/>
            <person name="Sun H."/>
            <person name="Yadav J.S."/>
            <person name="Pangilinan J."/>
            <person name="Larsson K.H."/>
            <person name="Matsuura K."/>
            <person name="Barry K."/>
            <person name="Labutti K."/>
            <person name="Kuo R."/>
            <person name="Ohm R.A."/>
            <person name="Bhattacharya S.S."/>
            <person name="Shirouzu T."/>
            <person name="Yoshinaga Y."/>
            <person name="Martin F.M."/>
            <person name="Grigoriev I.V."/>
            <person name="Hibbett D.S."/>
        </authorList>
    </citation>
    <scope>NUCLEOTIDE SEQUENCE [LARGE SCALE GENOMIC DNA]</scope>
    <source>
        <strain evidence="1 2">93-53</strain>
    </source>
</reference>
<protein>
    <submittedName>
        <fullName evidence="1">Uncharacterized protein</fullName>
    </submittedName>
</protein>
<evidence type="ECO:0000313" key="1">
    <source>
        <dbReference type="EMBL" id="KZT10507.1"/>
    </source>
</evidence>
<organism evidence="1 2">
    <name type="scientific">Laetiporus sulphureus 93-53</name>
    <dbReference type="NCBI Taxonomy" id="1314785"/>
    <lineage>
        <taxon>Eukaryota</taxon>
        <taxon>Fungi</taxon>
        <taxon>Dikarya</taxon>
        <taxon>Basidiomycota</taxon>
        <taxon>Agaricomycotina</taxon>
        <taxon>Agaricomycetes</taxon>
        <taxon>Polyporales</taxon>
        <taxon>Laetiporus</taxon>
    </lineage>
</organism>
<dbReference type="InParanoid" id="A0A165GLB0"/>
<dbReference type="RefSeq" id="XP_040768247.1">
    <property type="nucleotide sequence ID" value="XM_040908095.1"/>
</dbReference>